<reference evidence="10" key="3">
    <citation type="submission" date="2015-06" db="UniProtKB">
        <authorList>
            <consortium name="EnsemblMetazoa"/>
        </authorList>
    </citation>
    <scope>IDENTIFICATION</scope>
</reference>
<dbReference type="Proteomes" id="UP000015101">
    <property type="component" value="Unassembled WGS sequence"/>
</dbReference>
<dbReference type="PROSITE" id="PS01187">
    <property type="entry name" value="EGF_CA"/>
    <property type="match status" value="1"/>
</dbReference>
<evidence type="ECO:0000313" key="9">
    <source>
        <dbReference type="EMBL" id="ESO10630.1"/>
    </source>
</evidence>
<dbReference type="SUPFAM" id="SSF57196">
    <property type="entry name" value="EGF/Laminin"/>
    <property type="match status" value="1"/>
</dbReference>
<reference evidence="11" key="1">
    <citation type="submission" date="2012-12" db="EMBL/GenBank/DDBJ databases">
        <authorList>
            <person name="Hellsten U."/>
            <person name="Grimwood J."/>
            <person name="Chapman J.A."/>
            <person name="Shapiro H."/>
            <person name="Aerts A."/>
            <person name="Otillar R.P."/>
            <person name="Terry A.Y."/>
            <person name="Boore J.L."/>
            <person name="Simakov O."/>
            <person name="Marletaz F."/>
            <person name="Cho S.-J."/>
            <person name="Edsinger-Gonzales E."/>
            <person name="Havlak P."/>
            <person name="Kuo D.-H."/>
            <person name="Larsson T."/>
            <person name="Lv J."/>
            <person name="Arendt D."/>
            <person name="Savage R."/>
            <person name="Osoegawa K."/>
            <person name="de Jong P."/>
            <person name="Lindberg D.R."/>
            <person name="Seaver E.C."/>
            <person name="Weisblat D.A."/>
            <person name="Putnam N.H."/>
            <person name="Grigoriev I.V."/>
            <person name="Rokhsar D.S."/>
        </authorList>
    </citation>
    <scope>NUCLEOTIDE SEQUENCE</scope>
</reference>
<evidence type="ECO:0000256" key="5">
    <source>
        <dbReference type="ARBA" id="ARBA00023157"/>
    </source>
</evidence>
<keyword evidence="7" id="KW-1133">Transmembrane helix</keyword>
<dbReference type="CDD" id="cd00054">
    <property type="entry name" value="EGF_CA"/>
    <property type="match status" value="1"/>
</dbReference>
<keyword evidence="7" id="KW-0472">Membrane</keyword>
<dbReference type="Gene3D" id="2.10.25.10">
    <property type="entry name" value="Laminin"/>
    <property type="match status" value="1"/>
</dbReference>
<keyword evidence="3" id="KW-0677">Repeat</keyword>
<keyword evidence="5" id="KW-1015">Disulfide bond</keyword>
<sequence>MCLDICLSNEYIFASNMKGHQCMCAMNVTGESHMLEDCLPKNQLPPKYFLVFLVKKGIYTFHMGCLGKMKKQSFVDNCTNAIIEECLYLWYQNNYPHATLVNFLVKIFLEISHIWSRFDWDGCLCTCHPNSHLNVQYSIAKDLCHKVCSDYKDILWCVCDGGGEEINLYKCRGSVKYGEYEICFKDECMDGWTGDHCTERAIIIISFFCMLEIRVETEECRLKELCTSPTPEKCFIDKGGMRICNCSKGYEYGDGDQICVDINECSRASKFCDQSTTYCENEPGGYRCECLLGFHRVDNKMNTGPCYALLLNRIIFPLVFFVSAIFLVIFVAIVTGVYKVTGSLSVKPSSKYGN</sequence>
<protein>
    <recommendedName>
        <fullName evidence="8">EGF-like calcium-binding domain-containing protein</fullName>
    </recommendedName>
</protein>
<dbReference type="AlphaFoldDB" id="T1EZ25"/>
<dbReference type="GeneID" id="20201825"/>
<evidence type="ECO:0000313" key="11">
    <source>
        <dbReference type="Proteomes" id="UP000015101"/>
    </source>
</evidence>
<keyword evidence="6" id="KW-0325">Glycoprotein</keyword>
<accession>T1EZ25</accession>
<dbReference type="KEGG" id="hro:HELRODRAFT_167138"/>
<dbReference type="HOGENOM" id="CLU_783638_0_0_1"/>
<keyword evidence="1" id="KW-0245">EGF-like domain</keyword>
<dbReference type="EMBL" id="AMQM01002685">
    <property type="status" value="NOT_ANNOTATED_CDS"/>
    <property type="molecule type" value="Genomic_DNA"/>
</dbReference>
<keyword evidence="7" id="KW-0812">Transmembrane</keyword>
<proteinExistence type="predicted"/>
<dbReference type="CTD" id="20201825"/>
<evidence type="ECO:0000256" key="6">
    <source>
        <dbReference type="ARBA" id="ARBA00023180"/>
    </source>
</evidence>
<dbReference type="InterPro" id="IPR018097">
    <property type="entry name" value="EGF_Ca-bd_CS"/>
</dbReference>
<dbReference type="SMART" id="SM00179">
    <property type="entry name" value="EGF_CA"/>
    <property type="match status" value="1"/>
</dbReference>
<evidence type="ECO:0000256" key="7">
    <source>
        <dbReference type="SAM" id="Phobius"/>
    </source>
</evidence>
<dbReference type="InterPro" id="IPR001881">
    <property type="entry name" value="EGF-like_Ca-bd_dom"/>
</dbReference>
<evidence type="ECO:0000256" key="2">
    <source>
        <dbReference type="ARBA" id="ARBA00022729"/>
    </source>
</evidence>
<evidence type="ECO:0000313" key="10">
    <source>
        <dbReference type="EnsemblMetazoa" id="HelroP167138"/>
    </source>
</evidence>
<dbReference type="GO" id="GO:0005509">
    <property type="term" value="F:calcium ion binding"/>
    <property type="evidence" value="ECO:0007669"/>
    <property type="project" value="InterPro"/>
</dbReference>
<feature type="transmembrane region" description="Helical" evidence="7">
    <location>
        <begin position="314"/>
        <end position="338"/>
    </location>
</feature>
<dbReference type="OrthoDB" id="10045365at2759"/>
<dbReference type="InterPro" id="IPR049883">
    <property type="entry name" value="NOTCH1_EGF-like"/>
</dbReference>
<dbReference type="PANTHER" id="PTHR24039">
    <property type="entry name" value="FIBRILLIN-RELATED"/>
    <property type="match status" value="1"/>
</dbReference>
<dbReference type="EMBL" id="KB095858">
    <property type="protein sequence ID" value="ESO10630.1"/>
    <property type="molecule type" value="Genomic_DNA"/>
</dbReference>
<feature type="domain" description="EGF-like calcium-binding" evidence="8">
    <location>
        <begin position="261"/>
        <end position="307"/>
    </location>
</feature>
<dbReference type="InParanoid" id="T1EZ25"/>
<keyword evidence="11" id="KW-1185">Reference proteome</keyword>
<evidence type="ECO:0000259" key="8">
    <source>
        <dbReference type="SMART" id="SM00179"/>
    </source>
</evidence>
<organism evidence="10 11">
    <name type="scientific">Helobdella robusta</name>
    <name type="common">Californian leech</name>
    <dbReference type="NCBI Taxonomy" id="6412"/>
    <lineage>
        <taxon>Eukaryota</taxon>
        <taxon>Metazoa</taxon>
        <taxon>Spiralia</taxon>
        <taxon>Lophotrochozoa</taxon>
        <taxon>Annelida</taxon>
        <taxon>Clitellata</taxon>
        <taxon>Hirudinea</taxon>
        <taxon>Rhynchobdellida</taxon>
        <taxon>Glossiphoniidae</taxon>
        <taxon>Helobdella</taxon>
    </lineage>
</organism>
<keyword evidence="2" id="KW-0732">Signal</keyword>
<keyword evidence="4" id="KW-0106">Calcium</keyword>
<dbReference type="Pfam" id="PF07645">
    <property type="entry name" value="EGF_CA"/>
    <property type="match status" value="1"/>
</dbReference>
<reference evidence="9 11" key="2">
    <citation type="journal article" date="2013" name="Nature">
        <title>Insights into bilaterian evolution from three spiralian genomes.</title>
        <authorList>
            <person name="Simakov O."/>
            <person name="Marletaz F."/>
            <person name="Cho S.J."/>
            <person name="Edsinger-Gonzales E."/>
            <person name="Havlak P."/>
            <person name="Hellsten U."/>
            <person name="Kuo D.H."/>
            <person name="Larsson T."/>
            <person name="Lv J."/>
            <person name="Arendt D."/>
            <person name="Savage R."/>
            <person name="Osoegawa K."/>
            <person name="de Jong P."/>
            <person name="Grimwood J."/>
            <person name="Chapman J.A."/>
            <person name="Shapiro H."/>
            <person name="Aerts A."/>
            <person name="Otillar R.P."/>
            <person name="Terry A.Y."/>
            <person name="Boore J.L."/>
            <person name="Grigoriev I.V."/>
            <person name="Lindberg D.R."/>
            <person name="Seaver E.C."/>
            <person name="Weisblat D.A."/>
            <person name="Putnam N.H."/>
            <person name="Rokhsar D.S."/>
        </authorList>
    </citation>
    <scope>NUCLEOTIDE SEQUENCE</scope>
</reference>
<name>T1EZ25_HELRO</name>
<gene>
    <name evidence="10" type="primary">20201825</name>
    <name evidence="9" type="ORF">HELRODRAFT_167138</name>
</gene>
<dbReference type="EnsemblMetazoa" id="HelroT167138">
    <property type="protein sequence ID" value="HelroP167138"/>
    <property type="gene ID" value="HelroG167138"/>
</dbReference>
<evidence type="ECO:0000256" key="1">
    <source>
        <dbReference type="ARBA" id="ARBA00022536"/>
    </source>
</evidence>
<evidence type="ECO:0000256" key="4">
    <source>
        <dbReference type="ARBA" id="ARBA00022837"/>
    </source>
</evidence>
<dbReference type="RefSeq" id="XP_009010899.1">
    <property type="nucleotide sequence ID" value="XM_009012651.1"/>
</dbReference>
<evidence type="ECO:0000256" key="3">
    <source>
        <dbReference type="ARBA" id="ARBA00022737"/>
    </source>
</evidence>
<dbReference type="PANTHER" id="PTHR24039:SF28">
    <property type="entry name" value="EGF-LIKE DOMAIN-CONTAINING PROTEIN"/>
    <property type="match status" value="1"/>
</dbReference>